<reference evidence="2 3" key="1">
    <citation type="journal article" date="2024" name="Ann. Entomol. Soc. Am.">
        <title>Genomic analyses of the southern and eastern yellowjacket wasps (Hymenoptera: Vespidae) reveal evolutionary signatures of social life.</title>
        <authorList>
            <person name="Catto M.A."/>
            <person name="Caine P.B."/>
            <person name="Orr S.E."/>
            <person name="Hunt B.G."/>
            <person name="Goodisman M.A.D."/>
        </authorList>
    </citation>
    <scope>NUCLEOTIDE SEQUENCE [LARGE SCALE GENOMIC DNA]</scope>
    <source>
        <strain evidence="2">233</strain>
        <tissue evidence="2">Head and thorax</tissue>
    </source>
</reference>
<sequence>MYLLNIYCEKKEEKKNSSSNSSSSSTRPGKSLHRAAVYNEPLTLWCYAADGRVARCPVTPMSACYPDRPIVICNYPKTAP</sequence>
<proteinExistence type="predicted"/>
<gene>
    <name evidence="2" type="ORF">V1478_018074</name>
</gene>
<feature type="region of interest" description="Disordered" evidence="1">
    <location>
        <begin position="11"/>
        <end position="32"/>
    </location>
</feature>
<comment type="caution">
    <text evidence="2">The sequence shown here is derived from an EMBL/GenBank/DDBJ whole genome shotgun (WGS) entry which is preliminary data.</text>
</comment>
<keyword evidence="3" id="KW-1185">Reference proteome</keyword>
<evidence type="ECO:0000313" key="3">
    <source>
        <dbReference type="Proteomes" id="UP001607302"/>
    </source>
</evidence>
<evidence type="ECO:0000313" key="2">
    <source>
        <dbReference type="EMBL" id="KAL2712551.1"/>
    </source>
</evidence>
<evidence type="ECO:0000256" key="1">
    <source>
        <dbReference type="SAM" id="MobiDB-lite"/>
    </source>
</evidence>
<accession>A0ABD1ZWJ5</accession>
<name>A0ABD1ZWJ5_VESSQ</name>
<dbReference type="AlphaFoldDB" id="A0ABD1ZWJ5"/>
<dbReference type="Proteomes" id="UP001607302">
    <property type="component" value="Unassembled WGS sequence"/>
</dbReference>
<protein>
    <submittedName>
        <fullName evidence="2">Uncharacterized protein</fullName>
    </submittedName>
</protein>
<feature type="non-terminal residue" evidence="2">
    <location>
        <position position="80"/>
    </location>
</feature>
<dbReference type="EMBL" id="JAUDFV010000166">
    <property type="protein sequence ID" value="KAL2712551.1"/>
    <property type="molecule type" value="Genomic_DNA"/>
</dbReference>
<organism evidence="2 3">
    <name type="scientific">Vespula squamosa</name>
    <name type="common">Southern yellow jacket</name>
    <name type="synonym">Wasp</name>
    <dbReference type="NCBI Taxonomy" id="30214"/>
    <lineage>
        <taxon>Eukaryota</taxon>
        <taxon>Metazoa</taxon>
        <taxon>Ecdysozoa</taxon>
        <taxon>Arthropoda</taxon>
        <taxon>Hexapoda</taxon>
        <taxon>Insecta</taxon>
        <taxon>Pterygota</taxon>
        <taxon>Neoptera</taxon>
        <taxon>Endopterygota</taxon>
        <taxon>Hymenoptera</taxon>
        <taxon>Apocrita</taxon>
        <taxon>Aculeata</taxon>
        <taxon>Vespoidea</taxon>
        <taxon>Vespidae</taxon>
        <taxon>Vespinae</taxon>
        <taxon>Vespula</taxon>
    </lineage>
</organism>